<keyword evidence="2" id="KW-0732">Signal</keyword>
<dbReference type="KEGG" id="psoj:PHYSODRAFT_306145"/>
<dbReference type="InParanoid" id="G5A824"/>
<reference evidence="3 4" key="1">
    <citation type="journal article" date="2006" name="Science">
        <title>Phytophthora genome sequences uncover evolutionary origins and mechanisms of pathogenesis.</title>
        <authorList>
            <person name="Tyler B.M."/>
            <person name="Tripathy S."/>
            <person name="Zhang X."/>
            <person name="Dehal P."/>
            <person name="Jiang R.H."/>
            <person name="Aerts A."/>
            <person name="Arredondo F.D."/>
            <person name="Baxter L."/>
            <person name="Bensasson D."/>
            <person name="Beynon J.L."/>
            <person name="Chapman J."/>
            <person name="Damasceno C.M."/>
            <person name="Dorrance A.E."/>
            <person name="Dou D."/>
            <person name="Dickerman A.W."/>
            <person name="Dubchak I.L."/>
            <person name="Garbelotto M."/>
            <person name="Gijzen M."/>
            <person name="Gordon S.G."/>
            <person name="Govers F."/>
            <person name="Grunwald N.J."/>
            <person name="Huang W."/>
            <person name="Ivors K.L."/>
            <person name="Jones R.W."/>
            <person name="Kamoun S."/>
            <person name="Krampis K."/>
            <person name="Lamour K.H."/>
            <person name="Lee M.K."/>
            <person name="McDonald W.H."/>
            <person name="Medina M."/>
            <person name="Meijer H.J."/>
            <person name="Nordberg E.K."/>
            <person name="Maclean D.J."/>
            <person name="Ospina-Giraldo M.D."/>
            <person name="Morris P.F."/>
            <person name="Phuntumart V."/>
            <person name="Putnam N.H."/>
            <person name="Rash S."/>
            <person name="Rose J.K."/>
            <person name="Sakihama Y."/>
            <person name="Salamov A.A."/>
            <person name="Savidor A."/>
            <person name="Scheuring C.F."/>
            <person name="Smith B.M."/>
            <person name="Sobral B.W."/>
            <person name="Terry A."/>
            <person name="Torto-Alalibo T.A."/>
            <person name="Win J."/>
            <person name="Xu Z."/>
            <person name="Zhang H."/>
            <person name="Grigoriev I.V."/>
            <person name="Rokhsar D.S."/>
            <person name="Boore J.L."/>
        </authorList>
    </citation>
    <scope>NUCLEOTIDE SEQUENCE [LARGE SCALE GENOMIC DNA]</scope>
    <source>
        <strain evidence="3 4">P6497</strain>
    </source>
</reference>
<evidence type="ECO:0000256" key="1">
    <source>
        <dbReference type="SAM" id="MobiDB-lite"/>
    </source>
</evidence>
<dbReference type="STRING" id="1094619.G5A824"/>
<dbReference type="AlphaFoldDB" id="G5A824"/>
<feature type="compositionally biased region" description="Basic residues" evidence="1">
    <location>
        <begin position="159"/>
        <end position="175"/>
    </location>
</feature>
<evidence type="ECO:0008006" key="5">
    <source>
        <dbReference type="Google" id="ProtNLM"/>
    </source>
</evidence>
<feature type="signal peptide" evidence="2">
    <location>
        <begin position="1"/>
        <end position="19"/>
    </location>
</feature>
<gene>
    <name evidence="3" type="ORF">PHYSODRAFT_306145</name>
</gene>
<evidence type="ECO:0000313" key="3">
    <source>
        <dbReference type="EMBL" id="EGZ08050.1"/>
    </source>
</evidence>
<keyword evidence="4" id="KW-1185">Reference proteome</keyword>
<evidence type="ECO:0000313" key="4">
    <source>
        <dbReference type="Proteomes" id="UP000002640"/>
    </source>
</evidence>
<protein>
    <recommendedName>
        <fullName evidence="5">RxLR effector protein</fullName>
    </recommendedName>
</protein>
<accession>G5A824</accession>
<organism evidence="3 4">
    <name type="scientific">Phytophthora sojae (strain P6497)</name>
    <name type="common">Soybean stem and root rot agent</name>
    <name type="synonym">Phytophthora megasperma f. sp. glycines</name>
    <dbReference type="NCBI Taxonomy" id="1094619"/>
    <lineage>
        <taxon>Eukaryota</taxon>
        <taxon>Sar</taxon>
        <taxon>Stramenopiles</taxon>
        <taxon>Oomycota</taxon>
        <taxon>Peronosporomycetes</taxon>
        <taxon>Peronosporales</taxon>
        <taxon>Peronosporaceae</taxon>
        <taxon>Phytophthora</taxon>
    </lineage>
</organism>
<dbReference type="EMBL" id="JH159161">
    <property type="protein sequence ID" value="EGZ08050.1"/>
    <property type="molecule type" value="Genomic_DNA"/>
</dbReference>
<feature type="chain" id="PRO_5003473063" description="RxLR effector protein" evidence="2">
    <location>
        <begin position="20"/>
        <end position="190"/>
    </location>
</feature>
<proteinExistence type="predicted"/>
<dbReference type="GeneID" id="20642647"/>
<dbReference type="Proteomes" id="UP000002640">
    <property type="component" value="Unassembled WGS sequence"/>
</dbReference>
<dbReference type="OMA" id="PKKNSHT"/>
<feature type="compositionally biased region" description="Low complexity" evidence="1">
    <location>
        <begin position="142"/>
        <end position="153"/>
    </location>
</feature>
<evidence type="ECO:0000256" key="2">
    <source>
        <dbReference type="SAM" id="SignalP"/>
    </source>
</evidence>
<dbReference type="RefSeq" id="XP_009536222.1">
    <property type="nucleotide sequence ID" value="XM_009537927.1"/>
</dbReference>
<sequence length="190" mass="20088">MQLLSTLTFLAIAIQCAVAAPERNLLRSGYDKPINFSDLSDLTTVASNPRSHQQPKHGYSTTPSSIDHLTGADPLSHIKKSGVLPSSNSLPVGDSNLLSGALGGPSTSTNSGTKAYSTLMKSGLSEDRSLTSPKKTPPPSPKKQSVYVSPSKKTSPKVPPKKLPKKNSHTPNQKKAKIDPAKTPVQRAVV</sequence>
<name>G5A824_PHYSP</name>
<feature type="region of interest" description="Disordered" evidence="1">
    <location>
        <begin position="45"/>
        <end position="89"/>
    </location>
</feature>
<feature type="region of interest" description="Disordered" evidence="1">
    <location>
        <begin position="124"/>
        <end position="190"/>
    </location>
</feature>